<sequence>MGFTTSVWVLMPAKALATDFDADGIRVNCVAPSIVDTPMSRADLRLTGKDFEGQPFPVHRPEEIAAAAISSRTWHEVSTARFT</sequence>
<dbReference type="EMBL" id="FONR01000029">
    <property type="protein sequence ID" value="SFG79812.1"/>
    <property type="molecule type" value="Genomic_DNA"/>
</dbReference>
<name>A0A1I2URU9_9ACTN</name>
<reference evidence="1 2" key="1">
    <citation type="submission" date="2016-10" db="EMBL/GenBank/DDBJ databases">
        <authorList>
            <person name="de Groot N.N."/>
        </authorList>
    </citation>
    <scope>NUCLEOTIDE SEQUENCE [LARGE SCALE GENOMIC DNA]</scope>
    <source>
        <strain evidence="1 2">OK461</strain>
    </source>
</reference>
<dbReference type="OrthoDB" id="7064009at2"/>
<dbReference type="Pfam" id="PF13561">
    <property type="entry name" value="adh_short_C2"/>
    <property type="match status" value="1"/>
</dbReference>
<organism evidence="1 2">
    <name type="scientific">Streptomyces mirabilis</name>
    <dbReference type="NCBI Taxonomy" id="68239"/>
    <lineage>
        <taxon>Bacteria</taxon>
        <taxon>Bacillati</taxon>
        <taxon>Actinomycetota</taxon>
        <taxon>Actinomycetes</taxon>
        <taxon>Kitasatosporales</taxon>
        <taxon>Streptomycetaceae</taxon>
        <taxon>Streptomyces</taxon>
    </lineage>
</organism>
<proteinExistence type="predicted"/>
<gene>
    <name evidence="1" type="ORF">SAMN02787118_12923</name>
</gene>
<protein>
    <recommendedName>
        <fullName evidence="3">Enoyl-(Acyl carrier protein) reductase</fullName>
    </recommendedName>
</protein>
<evidence type="ECO:0000313" key="1">
    <source>
        <dbReference type="EMBL" id="SFG79812.1"/>
    </source>
</evidence>
<dbReference type="SUPFAM" id="SSF51735">
    <property type="entry name" value="NAD(P)-binding Rossmann-fold domains"/>
    <property type="match status" value="1"/>
</dbReference>
<accession>A0A1I2URU9</accession>
<dbReference type="InterPro" id="IPR036291">
    <property type="entry name" value="NAD(P)-bd_dom_sf"/>
</dbReference>
<dbReference type="Proteomes" id="UP000181942">
    <property type="component" value="Unassembled WGS sequence"/>
</dbReference>
<evidence type="ECO:0000313" key="2">
    <source>
        <dbReference type="Proteomes" id="UP000181942"/>
    </source>
</evidence>
<dbReference type="Gene3D" id="3.40.50.720">
    <property type="entry name" value="NAD(P)-binding Rossmann-like Domain"/>
    <property type="match status" value="1"/>
</dbReference>
<dbReference type="InterPro" id="IPR002347">
    <property type="entry name" value="SDR_fam"/>
</dbReference>
<dbReference type="AlphaFoldDB" id="A0A1I2URU9"/>
<evidence type="ECO:0008006" key="3">
    <source>
        <dbReference type="Google" id="ProtNLM"/>
    </source>
</evidence>